<dbReference type="Proteomes" id="UP001318682">
    <property type="component" value="Chromosome"/>
</dbReference>
<gene>
    <name evidence="1" type="ORF">ROLI_028120</name>
</gene>
<keyword evidence="2" id="KW-1185">Reference proteome</keyword>
<name>A0ABZ2BUL8_9RHOB</name>
<evidence type="ECO:0008006" key="3">
    <source>
        <dbReference type="Google" id="ProtNLM"/>
    </source>
</evidence>
<reference evidence="2" key="1">
    <citation type="submission" date="2024-01" db="EMBL/GenBank/DDBJ databases">
        <title>Roseobacter fucihabitans sp. nov., isolated from the brown alga Fucus spiralis.</title>
        <authorList>
            <person name="Hahnke S."/>
            <person name="Berger M."/>
            <person name="Schlingloff A."/>
            <person name="Athale I."/>
            <person name="Neumann-Schaal M."/>
            <person name="Adenaya A."/>
            <person name="Poehlein A."/>
            <person name="Daniel R."/>
            <person name="Pertersen J."/>
            <person name="Brinkhoff T."/>
        </authorList>
    </citation>
    <scope>NUCLEOTIDE SEQUENCE [LARGE SCALE GENOMIC DNA]</scope>
    <source>
        <strain evidence="2">B14</strain>
    </source>
</reference>
<evidence type="ECO:0000313" key="1">
    <source>
        <dbReference type="EMBL" id="WVX49717.1"/>
    </source>
</evidence>
<sequence length="75" mass="7677">MGKCGTMPDAQAVAKMAADYTAAGNSKSAKAVASFYAEDGEIIINNGAPSRGRARVQDMAAGFLCACTGFVAELR</sequence>
<evidence type="ECO:0000313" key="2">
    <source>
        <dbReference type="Proteomes" id="UP001318682"/>
    </source>
</evidence>
<proteinExistence type="predicted"/>
<accession>A0ABZ2BUL8</accession>
<dbReference type="SUPFAM" id="SSF54427">
    <property type="entry name" value="NTF2-like"/>
    <property type="match status" value="1"/>
</dbReference>
<dbReference type="Gene3D" id="3.10.450.50">
    <property type="match status" value="1"/>
</dbReference>
<organism evidence="1 2">
    <name type="scientific">Roseobacter fucihabitans</name>
    <dbReference type="NCBI Taxonomy" id="1537242"/>
    <lineage>
        <taxon>Bacteria</taxon>
        <taxon>Pseudomonadati</taxon>
        <taxon>Pseudomonadota</taxon>
        <taxon>Alphaproteobacteria</taxon>
        <taxon>Rhodobacterales</taxon>
        <taxon>Roseobacteraceae</taxon>
        <taxon>Roseobacter</taxon>
    </lineage>
</organism>
<dbReference type="InterPro" id="IPR032710">
    <property type="entry name" value="NTF2-like_dom_sf"/>
</dbReference>
<protein>
    <recommendedName>
        <fullName evidence="3">SnoaL-like domain-containing protein</fullName>
    </recommendedName>
</protein>
<dbReference type="EMBL" id="CP143423">
    <property type="protein sequence ID" value="WVX49717.1"/>
    <property type="molecule type" value="Genomic_DNA"/>
</dbReference>